<comment type="caution">
    <text evidence="1">The sequence shown here is derived from an EMBL/GenBank/DDBJ whole genome shotgun (WGS) entry which is preliminary data.</text>
</comment>
<dbReference type="EMBL" id="CM044705">
    <property type="protein sequence ID" value="KAI5660700.1"/>
    <property type="molecule type" value="Genomic_DNA"/>
</dbReference>
<keyword evidence="2" id="KW-1185">Reference proteome</keyword>
<dbReference type="Proteomes" id="UP001060085">
    <property type="component" value="Linkage Group LG05"/>
</dbReference>
<evidence type="ECO:0000313" key="2">
    <source>
        <dbReference type="Proteomes" id="UP001060085"/>
    </source>
</evidence>
<reference evidence="2" key="1">
    <citation type="journal article" date="2023" name="Nat. Plants">
        <title>Single-cell RNA sequencing provides a high-resolution roadmap for understanding the multicellular compartmentation of specialized metabolism.</title>
        <authorList>
            <person name="Sun S."/>
            <person name="Shen X."/>
            <person name="Li Y."/>
            <person name="Li Y."/>
            <person name="Wang S."/>
            <person name="Li R."/>
            <person name="Zhang H."/>
            <person name="Shen G."/>
            <person name="Guo B."/>
            <person name="Wei J."/>
            <person name="Xu J."/>
            <person name="St-Pierre B."/>
            <person name="Chen S."/>
            <person name="Sun C."/>
        </authorList>
    </citation>
    <scope>NUCLEOTIDE SEQUENCE [LARGE SCALE GENOMIC DNA]</scope>
</reference>
<accession>A0ACC0AIK8</accession>
<protein>
    <submittedName>
        <fullName evidence="1">Uncharacterized protein</fullName>
    </submittedName>
</protein>
<gene>
    <name evidence="1" type="ORF">M9H77_20023</name>
</gene>
<name>A0ACC0AIK8_CATRO</name>
<organism evidence="1 2">
    <name type="scientific">Catharanthus roseus</name>
    <name type="common">Madagascar periwinkle</name>
    <name type="synonym">Vinca rosea</name>
    <dbReference type="NCBI Taxonomy" id="4058"/>
    <lineage>
        <taxon>Eukaryota</taxon>
        <taxon>Viridiplantae</taxon>
        <taxon>Streptophyta</taxon>
        <taxon>Embryophyta</taxon>
        <taxon>Tracheophyta</taxon>
        <taxon>Spermatophyta</taxon>
        <taxon>Magnoliopsida</taxon>
        <taxon>eudicotyledons</taxon>
        <taxon>Gunneridae</taxon>
        <taxon>Pentapetalae</taxon>
        <taxon>asterids</taxon>
        <taxon>lamiids</taxon>
        <taxon>Gentianales</taxon>
        <taxon>Apocynaceae</taxon>
        <taxon>Rauvolfioideae</taxon>
        <taxon>Vinceae</taxon>
        <taxon>Catharanthinae</taxon>
        <taxon>Catharanthus</taxon>
    </lineage>
</organism>
<evidence type="ECO:0000313" key="1">
    <source>
        <dbReference type="EMBL" id="KAI5660700.1"/>
    </source>
</evidence>
<proteinExistence type="predicted"/>
<sequence length="469" mass="53291">MLRICGILRYPAARIKDFLLLLSILLIIHLVFHIRHPIPLPHSTPLIPPSTPSTTFSHIVFSISSSSSSLPSRAQFIRLWYSPNSTPYTYVFIDKPLQKPMSTLHFPSVILSSDTSRFPYTFPRGNPSAIRIARVVKDVFTLANPPPHIRWFVFGDDDTVFFKRNLLLVLSKYDHKKWFYIGFGSESYEQNEKFSFGMAFGGGGFALSAPLARVLAGVLDSCLVRYPHLYGSDSRIFACLSELGVELTREPGFHQIDVRGDLFGMLASHPLSLLVSLHHMEALEPIFPGMSKIQSLEHLLKVADVDSPRILQQTVCYDRINLLTVSIAWSYAIQVYEGNQLLPDLLSLQRTFKPWRRGKNVQSSHFMFNTREVPSDPCKRPVLFFFYSFGSDSNRVYTSYIRHNSGTCLRSKAVQTLESIKVFSEVSDYDIEQRKAPRRHCCDILPTINETMTIVIRNCAINELISMGS</sequence>